<name>A0AAD2FCT3_9STRA</name>
<proteinExistence type="predicted"/>
<dbReference type="Proteomes" id="UP001295423">
    <property type="component" value="Unassembled WGS sequence"/>
</dbReference>
<evidence type="ECO:0000313" key="1">
    <source>
        <dbReference type="EMBL" id="CAJ1926984.1"/>
    </source>
</evidence>
<gene>
    <name evidence="1" type="ORF">CYCCA115_LOCUS1260</name>
</gene>
<reference evidence="1" key="1">
    <citation type="submission" date="2023-08" db="EMBL/GenBank/DDBJ databases">
        <authorList>
            <person name="Audoor S."/>
            <person name="Bilcke G."/>
        </authorList>
    </citation>
    <scope>NUCLEOTIDE SEQUENCE</scope>
</reference>
<accession>A0AAD2FCT3</accession>
<sequence length="98" mass="10516">MYDKAFPPGWMLHMADLIQAAPPNLQFVVSAKVNRESCYSQLLINAGLTDLGNVKGSKTNNGGATTFTLFKRLEPLMNKDGGSAAPATTSVLPALEKY</sequence>
<organism evidence="1 2">
    <name type="scientific">Cylindrotheca closterium</name>
    <dbReference type="NCBI Taxonomy" id="2856"/>
    <lineage>
        <taxon>Eukaryota</taxon>
        <taxon>Sar</taxon>
        <taxon>Stramenopiles</taxon>
        <taxon>Ochrophyta</taxon>
        <taxon>Bacillariophyta</taxon>
        <taxon>Bacillariophyceae</taxon>
        <taxon>Bacillariophycidae</taxon>
        <taxon>Bacillariales</taxon>
        <taxon>Bacillariaceae</taxon>
        <taxon>Cylindrotheca</taxon>
    </lineage>
</organism>
<comment type="caution">
    <text evidence="1">The sequence shown here is derived from an EMBL/GenBank/DDBJ whole genome shotgun (WGS) entry which is preliminary data.</text>
</comment>
<dbReference type="EMBL" id="CAKOGP040000010">
    <property type="protein sequence ID" value="CAJ1926984.1"/>
    <property type="molecule type" value="Genomic_DNA"/>
</dbReference>
<keyword evidence="2" id="KW-1185">Reference proteome</keyword>
<evidence type="ECO:0000313" key="2">
    <source>
        <dbReference type="Proteomes" id="UP001295423"/>
    </source>
</evidence>
<protein>
    <submittedName>
        <fullName evidence="1">Uncharacterized protein</fullName>
    </submittedName>
</protein>
<dbReference type="AlphaFoldDB" id="A0AAD2FCT3"/>